<dbReference type="Proteomes" id="UP000887564">
    <property type="component" value="Unplaced"/>
</dbReference>
<keyword evidence="2" id="KW-1185">Reference proteome</keyword>
<evidence type="ECO:0000256" key="1">
    <source>
        <dbReference type="SAM" id="Coils"/>
    </source>
</evidence>
<dbReference type="WBParaSite" id="PEQ_0001062101-mRNA-1">
    <property type="protein sequence ID" value="PEQ_0001062101-mRNA-1"/>
    <property type="gene ID" value="PEQ_0001062101"/>
</dbReference>
<keyword evidence="1" id="KW-0175">Coiled coil</keyword>
<sequence>MYRIAKVFSELWYAEATYFMSDYALIRHLIKFHLLFTCWFFPYLLSDYALTKQLEEVSNRFKEGQVKLTEMEAKVEKLQTESDSKGLYLLFLSMKWKRFKYAVVLRHEIKRKRKM</sequence>
<proteinExistence type="predicted"/>
<feature type="coiled-coil region" evidence="1">
    <location>
        <begin position="54"/>
        <end position="81"/>
    </location>
</feature>
<evidence type="ECO:0000313" key="2">
    <source>
        <dbReference type="Proteomes" id="UP000887564"/>
    </source>
</evidence>
<name>A0A914S8W7_PAREQ</name>
<dbReference type="AlphaFoldDB" id="A0A914S8W7"/>
<organism evidence="2 3">
    <name type="scientific">Parascaris equorum</name>
    <name type="common">Equine roundworm</name>
    <dbReference type="NCBI Taxonomy" id="6256"/>
    <lineage>
        <taxon>Eukaryota</taxon>
        <taxon>Metazoa</taxon>
        <taxon>Ecdysozoa</taxon>
        <taxon>Nematoda</taxon>
        <taxon>Chromadorea</taxon>
        <taxon>Rhabditida</taxon>
        <taxon>Spirurina</taxon>
        <taxon>Ascaridomorpha</taxon>
        <taxon>Ascaridoidea</taxon>
        <taxon>Ascarididae</taxon>
        <taxon>Parascaris</taxon>
    </lineage>
</organism>
<evidence type="ECO:0000313" key="3">
    <source>
        <dbReference type="WBParaSite" id="PEQ_0001062101-mRNA-1"/>
    </source>
</evidence>
<protein>
    <submittedName>
        <fullName evidence="3">Uncharacterized protein</fullName>
    </submittedName>
</protein>
<accession>A0A914S8W7</accession>
<reference evidence="3" key="1">
    <citation type="submission" date="2022-11" db="UniProtKB">
        <authorList>
            <consortium name="WormBaseParasite"/>
        </authorList>
    </citation>
    <scope>IDENTIFICATION</scope>
</reference>